<keyword evidence="1" id="KW-1133">Transmembrane helix</keyword>
<dbReference type="SUPFAM" id="SSF103481">
    <property type="entry name" value="Multidrug resistance efflux transporter EmrE"/>
    <property type="match status" value="2"/>
</dbReference>
<organism evidence="3 4">
    <name type="scientific">Apibacter muscae</name>
    <dbReference type="NCBI Taxonomy" id="2509004"/>
    <lineage>
        <taxon>Bacteria</taxon>
        <taxon>Pseudomonadati</taxon>
        <taxon>Bacteroidota</taxon>
        <taxon>Flavobacteriia</taxon>
        <taxon>Flavobacteriales</taxon>
        <taxon>Weeksellaceae</taxon>
        <taxon>Apibacter</taxon>
    </lineage>
</organism>
<dbReference type="OrthoDB" id="9150437at2"/>
<feature type="domain" description="EamA" evidence="2">
    <location>
        <begin position="12"/>
        <end position="135"/>
    </location>
</feature>
<feature type="transmembrane region" description="Helical" evidence="1">
    <location>
        <begin position="235"/>
        <end position="256"/>
    </location>
</feature>
<dbReference type="PANTHER" id="PTHR22911:SF79">
    <property type="entry name" value="MOBA-LIKE NTP TRANSFERASE DOMAIN-CONTAINING PROTEIN"/>
    <property type="match status" value="1"/>
</dbReference>
<protein>
    <submittedName>
        <fullName evidence="3">DMT family transporter</fullName>
    </submittedName>
</protein>
<feature type="transmembrane region" description="Helical" evidence="1">
    <location>
        <begin position="90"/>
        <end position="111"/>
    </location>
</feature>
<dbReference type="InterPro" id="IPR000620">
    <property type="entry name" value="EamA_dom"/>
</dbReference>
<keyword evidence="1" id="KW-0812">Transmembrane</keyword>
<dbReference type="PANTHER" id="PTHR22911">
    <property type="entry name" value="ACYL-MALONYL CONDENSING ENZYME-RELATED"/>
    <property type="match status" value="1"/>
</dbReference>
<name>A0A563D996_9FLAO</name>
<keyword evidence="4" id="KW-1185">Reference proteome</keyword>
<dbReference type="RefSeq" id="WP_146293288.1">
    <property type="nucleotide sequence ID" value="NZ_SELH01000025.1"/>
</dbReference>
<feature type="transmembrane region" description="Helical" evidence="1">
    <location>
        <begin position="173"/>
        <end position="192"/>
    </location>
</feature>
<gene>
    <name evidence="3" type="ORF">ETU09_09445</name>
</gene>
<feature type="domain" description="EamA" evidence="2">
    <location>
        <begin position="142"/>
        <end position="278"/>
    </location>
</feature>
<reference evidence="3 4" key="1">
    <citation type="submission" date="2019-02" db="EMBL/GenBank/DDBJ databases">
        <title>Apibacter muscae sp. nov.: a novel member of the house fly microbiota.</title>
        <authorList>
            <person name="Park R."/>
        </authorList>
    </citation>
    <scope>NUCLEOTIDE SEQUENCE [LARGE SCALE GENOMIC DNA]</scope>
    <source>
        <strain evidence="3 4">AL1</strain>
    </source>
</reference>
<dbReference type="InterPro" id="IPR037185">
    <property type="entry name" value="EmrE-like"/>
</dbReference>
<evidence type="ECO:0000256" key="1">
    <source>
        <dbReference type="SAM" id="Phobius"/>
    </source>
</evidence>
<evidence type="ECO:0000313" key="4">
    <source>
        <dbReference type="Proteomes" id="UP000319499"/>
    </source>
</evidence>
<dbReference type="Proteomes" id="UP000319499">
    <property type="component" value="Unassembled WGS sequence"/>
</dbReference>
<comment type="caution">
    <text evidence="3">The sequence shown here is derived from an EMBL/GenBank/DDBJ whole genome shotgun (WGS) entry which is preliminary data.</text>
</comment>
<keyword evidence="1" id="KW-0472">Membrane</keyword>
<feature type="transmembrane region" description="Helical" evidence="1">
    <location>
        <begin position="141"/>
        <end position="161"/>
    </location>
</feature>
<dbReference type="EMBL" id="SELH01000025">
    <property type="protein sequence ID" value="TWP26775.1"/>
    <property type="molecule type" value="Genomic_DNA"/>
</dbReference>
<evidence type="ECO:0000259" key="2">
    <source>
        <dbReference type="Pfam" id="PF00892"/>
    </source>
</evidence>
<dbReference type="Pfam" id="PF00892">
    <property type="entry name" value="EamA"/>
    <property type="match status" value="2"/>
</dbReference>
<proteinExistence type="predicted"/>
<feature type="transmembrane region" description="Helical" evidence="1">
    <location>
        <begin position="63"/>
        <end position="84"/>
    </location>
</feature>
<feature type="transmembrane region" description="Helical" evidence="1">
    <location>
        <begin position="33"/>
        <end position="51"/>
    </location>
</feature>
<evidence type="ECO:0000313" key="3">
    <source>
        <dbReference type="EMBL" id="TWP26775.1"/>
    </source>
</evidence>
<accession>A0A563D996</accession>
<sequence length="290" mass="32922">MKIPAYIQLQFIVLMWGFTGVIGKLITLSSIPLVWGRTLIATVFLYIYLRFIVKENFIIKKKLILQFIGCGFVIGIHWILFYGAIKISNISIATSTLSTGTLFAALLEPIFLKRKIKISEIFISIIIILCIFLIFKTEFQYWKGILMGVSCALLSALFSVINGKLHSKSNATVLTFYEMIGGFLILNLFIGLGNNLDQIIHIKFMDIFWLIILSCILTCLPMIHTIKLMKFLTPFTIMLSINLEPVYAILIAFLIWGDAEKMSLTFYIATAIMILAICTNGYLKNRTSQR</sequence>
<dbReference type="AlphaFoldDB" id="A0A563D996"/>
<feature type="transmembrane region" description="Helical" evidence="1">
    <location>
        <begin position="262"/>
        <end position="283"/>
    </location>
</feature>
<feature type="transmembrane region" description="Helical" evidence="1">
    <location>
        <begin position="7"/>
        <end position="27"/>
    </location>
</feature>
<feature type="transmembrane region" description="Helical" evidence="1">
    <location>
        <begin position="118"/>
        <end position="135"/>
    </location>
</feature>
<dbReference type="GO" id="GO:0016020">
    <property type="term" value="C:membrane"/>
    <property type="evidence" value="ECO:0007669"/>
    <property type="project" value="InterPro"/>
</dbReference>
<feature type="transmembrane region" description="Helical" evidence="1">
    <location>
        <begin position="204"/>
        <end position="223"/>
    </location>
</feature>